<reference evidence="1" key="1">
    <citation type="submission" date="2020-05" db="EMBL/GenBank/DDBJ databases">
        <authorList>
            <person name="Chiriac C."/>
            <person name="Salcher M."/>
            <person name="Ghai R."/>
            <person name="Kavagutti S V."/>
        </authorList>
    </citation>
    <scope>NUCLEOTIDE SEQUENCE</scope>
</reference>
<gene>
    <name evidence="1" type="ORF">UFOPK3785_02022</name>
</gene>
<dbReference type="EMBL" id="CAFBNJ010000177">
    <property type="protein sequence ID" value="CAB4966559.1"/>
    <property type="molecule type" value="Genomic_DNA"/>
</dbReference>
<name>A0A6J7LLA4_9ZZZZ</name>
<organism evidence="1">
    <name type="scientific">freshwater metagenome</name>
    <dbReference type="NCBI Taxonomy" id="449393"/>
    <lineage>
        <taxon>unclassified sequences</taxon>
        <taxon>metagenomes</taxon>
        <taxon>ecological metagenomes</taxon>
    </lineage>
</organism>
<evidence type="ECO:0000313" key="1">
    <source>
        <dbReference type="EMBL" id="CAB4966559.1"/>
    </source>
</evidence>
<sequence length="115" mass="13141">MMFSNAVTLSSQVVIVGFGWELNLKTNIGRQHSAVRETNTLIPQELERVAVLGNSITNEFSSRDWWAVRSNQVFRPERQKVIDSLKQDSWIAIFLTADGKNIEQNRPHQVVDCDL</sequence>
<accession>A0A6J7LLA4</accession>
<protein>
    <submittedName>
        <fullName evidence="1">Unannotated protein</fullName>
    </submittedName>
</protein>
<proteinExistence type="predicted"/>
<dbReference type="AlphaFoldDB" id="A0A6J7LLA4"/>